<dbReference type="EMBL" id="PXYH01000010">
    <property type="protein sequence ID" value="PSJ42733.1"/>
    <property type="molecule type" value="Genomic_DNA"/>
</dbReference>
<dbReference type="PANTHER" id="PTHR43019:SF23">
    <property type="entry name" value="PROTEASE DO-LIKE 5, CHLOROPLASTIC"/>
    <property type="match status" value="1"/>
</dbReference>
<dbReference type="AlphaFoldDB" id="A0A2P7QXQ1"/>
<dbReference type="InterPro" id="IPR001940">
    <property type="entry name" value="Peptidase_S1C"/>
</dbReference>
<dbReference type="Pfam" id="PF13365">
    <property type="entry name" value="Trypsin_2"/>
    <property type="match status" value="1"/>
</dbReference>
<evidence type="ECO:0008006" key="4">
    <source>
        <dbReference type="Google" id="ProtNLM"/>
    </source>
</evidence>
<dbReference type="SUPFAM" id="SSF50494">
    <property type="entry name" value="Trypsin-like serine proteases"/>
    <property type="match status" value="1"/>
</dbReference>
<organism evidence="2 3">
    <name type="scientific">Zobellella taiwanensis</name>
    <dbReference type="NCBI Taxonomy" id="347535"/>
    <lineage>
        <taxon>Bacteria</taxon>
        <taxon>Pseudomonadati</taxon>
        <taxon>Pseudomonadota</taxon>
        <taxon>Gammaproteobacteria</taxon>
        <taxon>Aeromonadales</taxon>
        <taxon>Aeromonadaceae</taxon>
        <taxon>Zobellella</taxon>
    </lineage>
</organism>
<dbReference type="PANTHER" id="PTHR43019">
    <property type="entry name" value="SERINE ENDOPROTEASE DEGS"/>
    <property type="match status" value="1"/>
</dbReference>
<proteinExistence type="predicted"/>
<gene>
    <name evidence="2" type="ORF">C7I36_08665</name>
</gene>
<dbReference type="Proteomes" id="UP000242181">
    <property type="component" value="Unassembled WGS sequence"/>
</dbReference>
<evidence type="ECO:0000256" key="1">
    <source>
        <dbReference type="SAM" id="MobiDB-lite"/>
    </source>
</evidence>
<feature type="region of interest" description="Disordered" evidence="1">
    <location>
        <begin position="257"/>
        <end position="278"/>
    </location>
</feature>
<dbReference type="Gene3D" id="2.40.10.120">
    <property type="match status" value="1"/>
</dbReference>
<dbReference type="PRINTS" id="PR00834">
    <property type="entry name" value="PROTEASES2C"/>
</dbReference>
<dbReference type="RefSeq" id="WP_106453325.1">
    <property type="nucleotide sequence ID" value="NZ_PXYH01000010.1"/>
</dbReference>
<feature type="compositionally biased region" description="Polar residues" evidence="1">
    <location>
        <begin position="262"/>
        <end position="278"/>
    </location>
</feature>
<name>A0A2P7QXQ1_9GAMM</name>
<evidence type="ECO:0000313" key="3">
    <source>
        <dbReference type="Proteomes" id="UP000242181"/>
    </source>
</evidence>
<protein>
    <recommendedName>
        <fullName evidence="4">Serine protease</fullName>
    </recommendedName>
</protein>
<dbReference type="OrthoDB" id="1522627at2"/>
<reference evidence="2 3" key="1">
    <citation type="submission" date="2018-03" db="EMBL/GenBank/DDBJ databases">
        <title>The draft genome of Zobellella taiwanensis JCM 13381.</title>
        <authorList>
            <person name="Liu L."/>
            <person name="Li L."/>
            <person name="Wang T."/>
            <person name="Zhang X."/>
            <person name="Liang L."/>
        </authorList>
    </citation>
    <scope>NUCLEOTIDE SEQUENCE [LARGE SCALE GENOMIC DNA]</scope>
    <source>
        <strain evidence="2 3">JCM 13381</strain>
    </source>
</reference>
<comment type="caution">
    <text evidence="2">The sequence shown here is derived from an EMBL/GenBank/DDBJ whole genome shotgun (WGS) entry which is preliminary data.</text>
</comment>
<evidence type="ECO:0000313" key="2">
    <source>
        <dbReference type="EMBL" id="PSJ42733.1"/>
    </source>
</evidence>
<dbReference type="GO" id="GO:0004252">
    <property type="term" value="F:serine-type endopeptidase activity"/>
    <property type="evidence" value="ECO:0007669"/>
    <property type="project" value="InterPro"/>
</dbReference>
<dbReference type="GO" id="GO:0006508">
    <property type="term" value="P:proteolysis"/>
    <property type="evidence" value="ECO:0007669"/>
    <property type="project" value="InterPro"/>
</dbReference>
<keyword evidence="3" id="KW-1185">Reference proteome</keyword>
<sequence>MRAVLITGMIVLSLLLVSPKAFTDNFDLLFMEFDARQMNSAEKRLLQTGLALEGHYVGLIDGIWGKGSQMALEDYSKREFSDYTGVQFYHAFTLLLKIVQIHEETGWNDKYIPEANLSIAAPWGLLHQERNDKTSVSEWSTKNGDLKIQHFTTSDKNAIDIHNTIKKQHASPDEPYSLRLPSRLVTKVSNNQGRVFYLRTDKIHQLWNTIFISSSKEQHNMLHAISSSIHYGAPRSWDIPKNSLLDRVIKQGLTVIREKNTPTESPPGSNTYKPSPNNKNIPTSIGTAFYINNTDLVTAEHVVYQCSLVTLINGVKLDLISSDKNIDLAILNSPTRSRHWLPLSITGKALLGEQVYALGYPYYMLTGTSLNLTAGNVSALAGYSDNHRFISITAPVQPGNSGGPLLNKKGEILGVISARLSEAAIAQATGTLPQNINYAVTGEELIYFLRRSGVVFPSGQATPIDLTNGIPESIQKAVTPVLCW</sequence>
<dbReference type="InterPro" id="IPR009003">
    <property type="entry name" value="Peptidase_S1_PA"/>
</dbReference>
<accession>A0A2P7QXQ1</accession>